<accession>T1HX83</accession>
<dbReference type="SUPFAM" id="SSF51735">
    <property type="entry name" value="NAD(P)-binding Rossmann-fold domains"/>
    <property type="match status" value="1"/>
</dbReference>
<dbReference type="InterPro" id="IPR036291">
    <property type="entry name" value="NAD(P)-bd_dom_sf"/>
</dbReference>
<dbReference type="eggNOG" id="KOG2865">
    <property type="taxonomic scope" value="Eukaryota"/>
</dbReference>
<dbReference type="VEuPathDB" id="VectorBase:RPRC008653"/>
<evidence type="ECO:0000313" key="7">
    <source>
        <dbReference type="EnsemblMetazoa" id="RPRC008653-PA"/>
    </source>
</evidence>
<dbReference type="EnsemblMetazoa" id="RPRC008653-RA">
    <property type="protein sequence ID" value="RPRC008653-PA"/>
    <property type="gene ID" value="RPRC008653"/>
</dbReference>
<dbReference type="InterPro" id="IPR001509">
    <property type="entry name" value="Epimerase_deHydtase"/>
</dbReference>
<dbReference type="CDD" id="cd05271">
    <property type="entry name" value="NDUFA9_like_SDR_a"/>
    <property type="match status" value="1"/>
</dbReference>
<evidence type="ECO:0000256" key="1">
    <source>
        <dbReference type="ARBA" id="ARBA00038501"/>
    </source>
</evidence>
<dbReference type="InParanoid" id="T1HX83"/>
<evidence type="ECO:0000256" key="4">
    <source>
        <dbReference type="ARBA" id="ARBA00043145"/>
    </source>
</evidence>
<reference evidence="7" key="1">
    <citation type="submission" date="2015-05" db="UniProtKB">
        <authorList>
            <consortium name="EnsemblMetazoa"/>
        </authorList>
    </citation>
    <scope>IDENTIFICATION</scope>
</reference>
<proteinExistence type="inferred from homology"/>
<dbReference type="FunCoup" id="T1HX83">
    <property type="interactions" value="1448"/>
</dbReference>
<evidence type="ECO:0000259" key="6">
    <source>
        <dbReference type="Pfam" id="PF01370"/>
    </source>
</evidence>
<dbReference type="Proteomes" id="UP000015103">
    <property type="component" value="Unassembled WGS sequence"/>
</dbReference>
<comment type="similarity">
    <text evidence="1">Belongs to the complex I NDUFA9 subunit family.</text>
</comment>
<dbReference type="EMBL" id="ACPB03024056">
    <property type="status" value="NOT_ANNOTATED_CDS"/>
    <property type="molecule type" value="Genomic_DNA"/>
</dbReference>
<dbReference type="PANTHER" id="PTHR12126">
    <property type="entry name" value="NADH-UBIQUINONE OXIDOREDUCTASE 39 KDA SUBUNIT-RELATED"/>
    <property type="match status" value="1"/>
</dbReference>
<evidence type="ECO:0000256" key="3">
    <source>
        <dbReference type="ARBA" id="ARBA00042000"/>
    </source>
</evidence>
<dbReference type="InterPro" id="IPR051207">
    <property type="entry name" value="ComplexI_NDUFA9_subunit"/>
</dbReference>
<dbReference type="Pfam" id="PF01370">
    <property type="entry name" value="Epimerase"/>
    <property type="match status" value="1"/>
</dbReference>
<sequence>MRSQQLFRTTQLYSRYHSCCGYSTDVQALKRTSPSDLKRGTGGRSSFNGIVATIFGATGFLGRYVANRLGKIGSQLVIPYRGDAYEVLRLKLVGDLGQVLFQPYHLADEKSIYKCLKYSNVVINLVGRDWETKNFTFKDVHVDGARRIAKVAKQAGVETLIHVSSLNAHPTPEPYMLKDGSKWLASKYEGEAAVLDEFPDAIVFRPSDIYGQEDRFLRYYSSVWRHNLKWMPLYQKGETTEKQPVFVSDVAAGIAAACRDRNCSGKIYQAVGPNRYLLSELVDWFHRLTRKANKWGYFRYDIKYDPFFQARVSLMPLLTLGHPIADLHWERVER</sequence>
<feature type="domain" description="NAD-dependent epimerase/dehydratase" evidence="6">
    <location>
        <begin position="53"/>
        <end position="268"/>
    </location>
</feature>
<dbReference type="AlphaFoldDB" id="T1HX83"/>
<protein>
    <recommendedName>
        <fullName evidence="2">NADH dehydrogenase [ubiquinone] 1 alpha subcomplex subunit 9, mitochondrial</fullName>
    </recommendedName>
    <alternativeName>
        <fullName evidence="4">Complex I-39kD</fullName>
    </alternativeName>
    <alternativeName>
        <fullName evidence="3">NADH-ubiquinone oxidoreductase 39 kDa subunit</fullName>
    </alternativeName>
</protein>
<dbReference type="PANTHER" id="PTHR12126:SF11">
    <property type="entry name" value="NADH DEHYDROGENASE [UBIQUINONE] 1 ALPHA SUBCOMPLEX SUBUNIT 9, MITOCHONDRIAL"/>
    <property type="match status" value="1"/>
</dbReference>
<evidence type="ECO:0000256" key="5">
    <source>
        <dbReference type="ARBA" id="ARBA00046455"/>
    </source>
</evidence>
<dbReference type="OMA" id="DMKYDPI"/>
<organism evidence="7 8">
    <name type="scientific">Rhodnius prolixus</name>
    <name type="common">Triatomid bug</name>
    <dbReference type="NCBI Taxonomy" id="13249"/>
    <lineage>
        <taxon>Eukaryota</taxon>
        <taxon>Metazoa</taxon>
        <taxon>Ecdysozoa</taxon>
        <taxon>Arthropoda</taxon>
        <taxon>Hexapoda</taxon>
        <taxon>Insecta</taxon>
        <taxon>Pterygota</taxon>
        <taxon>Neoptera</taxon>
        <taxon>Paraneoptera</taxon>
        <taxon>Hemiptera</taxon>
        <taxon>Heteroptera</taxon>
        <taxon>Panheteroptera</taxon>
        <taxon>Cimicomorpha</taxon>
        <taxon>Reduviidae</taxon>
        <taxon>Triatominae</taxon>
        <taxon>Rhodnius</taxon>
    </lineage>
</organism>
<evidence type="ECO:0000256" key="2">
    <source>
        <dbReference type="ARBA" id="ARBA00040720"/>
    </source>
</evidence>
<keyword evidence="8" id="KW-1185">Reference proteome</keyword>
<dbReference type="Gene3D" id="3.40.50.720">
    <property type="entry name" value="NAD(P)-binding Rossmann-like Domain"/>
    <property type="match status" value="1"/>
</dbReference>
<name>T1HX83_RHOPR</name>
<evidence type="ECO:0000313" key="8">
    <source>
        <dbReference type="Proteomes" id="UP000015103"/>
    </source>
</evidence>
<comment type="subunit">
    <text evidence="5">Complex I is composed of 45 different subunits. This a component of the hydrophobic protein fraction. Interacts with BLOC1S1. Interacts with SLC2A4. Interacts with CLOCK. Interacts with RAB5IF.</text>
</comment>
<dbReference type="GO" id="GO:0044877">
    <property type="term" value="F:protein-containing complex binding"/>
    <property type="evidence" value="ECO:0007669"/>
    <property type="project" value="TreeGrafter"/>
</dbReference>
<dbReference type="STRING" id="13249.T1HX83"/>
<dbReference type="HOGENOM" id="CLU_007383_6_4_1"/>
<dbReference type="GO" id="GO:0005739">
    <property type="term" value="C:mitochondrion"/>
    <property type="evidence" value="ECO:0007669"/>
    <property type="project" value="TreeGrafter"/>
</dbReference>